<keyword evidence="10 13" id="KW-0472">Membrane</keyword>
<dbReference type="InterPro" id="IPR036396">
    <property type="entry name" value="Cyt_P450_sf"/>
</dbReference>
<dbReference type="Pfam" id="PF00067">
    <property type="entry name" value="p450"/>
    <property type="match status" value="1"/>
</dbReference>
<dbReference type="InterPro" id="IPR017972">
    <property type="entry name" value="Cyt_P450_CS"/>
</dbReference>
<dbReference type="GO" id="GO:0005506">
    <property type="term" value="F:iron ion binding"/>
    <property type="evidence" value="ECO:0007669"/>
    <property type="project" value="InterPro"/>
</dbReference>
<keyword evidence="4 13" id="KW-0812">Transmembrane</keyword>
<dbReference type="PANTHER" id="PTHR24282">
    <property type="entry name" value="CYTOCHROME P450 FAMILY MEMBER"/>
    <property type="match status" value="1"/>
</dbReference>
<keyword evidence="3 11" id="KW-0349">Heme</keyword>
<keyword evidence="6 13" id="KW-1133">Transmembrane helix</keyword>
<evidence type="ECO:0000256" key="3">
    <source>
        <dbReference type="ARBA" id="ARBA00022617"/>
    </source>
</evidence>
<dbReference type="GO" id="GO:0016020">
    <property type="term" value="C:membrane"/>
    <property type="evidence" value="ECO:0007669"/>
    <property type="project" value="UniProtKB-SubCell"/>
</dbReference>
<evidence type="ECO:0000256" key="6">
    <source>
        <dbReference type="ARBA" id="ARBA00022989"/>
    </source>
</evidence>
<evidence type="ECO:0000256" key="10">
    <source>
        <dbReference type="ARBA" id="ARBA00023136"/>
    </source>
</evidence>
<dbReference type="SUPFAM" id="SSF48264">
    <property type="entry name" value="Cytochrome P450"/>
    <property type="match status" value="1"/>
</dbReference>
<comment type="caution">
    <text evidence="14">The sequence shown here is derived from an EMBL/GenBank/DDBJ whole genome shotgun (WGS) entry which is preliminary data.</text>
</comment>
<dbReference type="Proteomes" id="UP000325081">
    <property type="component" value="Unassembled WGS sequence"/>
</dbReference>
<comment type="similarity">
    <text evidence="2 12">Belongs to the cytochrome P450 family.</text>
</comment>
<name>A0A5A7QF29_STRAF</name>
<evidence type="ECO:0000256" key="11">
    <source>
        <dbReference type="PIRSR" id="PIRSR602401-1"/>
    </source>
</evidence>
<dbReference type="PROSITE" id="PS00086">
    <property type="entry name" value="CYTOCHROME_P450"/>
    <property type="match status" value="1"/>
</dbReference>
<keyword evidence="15" id="KW-1185">Reference proteome</keyword>
<dbReference type="GO" id="GO:0020037">
    <property type="term" value="F:heme binding"/>
    <property type="evidence" value="ECO:0007669"/>
    <property type="project" value="InterPro"/>
</dbReference>
<gene>
    <name evidence="14" type="ORF">STAS_20420</name>
</gene>
<keyword evidence="9 12" id="KW-0503">Monooxygenase</keyword>
<dbReference type="InterPro" id="IPR001128">
    <property type="entry name" value="Cyt_P450"/>
</dbReference>
<evidence type="ECO:0000313" key="14">
    <source>
        <dbReference type="EMBL" id="GER43562.1"/>
    </source>
</evidence>
<evidence type="ECO:0000256" key="5">
    <source>
        <dbReference type="ARBA" id="ARBA00022723"/>
    </source>
</evidence>
<evidence type="ECO:0000256" key="9">
    <source>
        <dbReference type="ARBA" id="ARBA00023033"/>
    </source>
</evidence>
<evidence type="ECO:0000313" key="15">
    <source>
        <dbReference type="Proteomes" id="UP000325081"/>
    </source>
</evidence>
<keyword evidence="7 12" id="KW-0560">Oxidoreductase</keyword>
<comment type="cofactor">
    <cofactor evidence="11">
        <name>heme</name>
        <dbReference type="ChEBI" id="CHEBI:30413"/>
    </cofactor>
</comment>
<reference evidence="15" key="1">
    <citation type="journal article" date="2019" name="Curr. Biol.">
        <title>Genome Sequence of Striga asiatica Provides Insight into the Evolution of Plant Parasitism.</title>
        <authorList>
            <person name="Yoshida S."/>
            <person name="Kim S."/>
            <person name="Wafula E.K."/>
            <person name="Tanskanen J."/>
            <person name="Kim Y.M."/>
            <person name="Honaas L."/>
            <person name="Yang Z."/>
            <person name="Spallek T."/>
            <person name="Conn C.E."/>
            <person name="Ichihashi Y."/>
            <person name="Cheong K."/>
            <person name="Cui S."/>
            <person name="Der J.P."/>
            <person name="Gundlach H."/>
            <person name="Jiao Y."/>
            <person name="Hori C."/>
            <person name="Ishida J.K."/>
            <person name="Kasahara H."/>
            <person name="Kiba T."/>
            <person name="Kim M.S."/>
            <person name="Koo N."/>
            <person name="Laohavisit A."/>
            <person name="Lee Y.H."/>
            <person name="Lumba S."/>
            <person name="McCourt P."/>
            <person name="Mortimer J.C."/>
            <person name="Mutuku J.M."/>
            <person name="Nomura T."/>
            <person name="Sasaki-Sekimoto Y."/>
            <person name="Seto Y."/>
            <person name="Wang Y."/>
            <person name="Wakatake T."/>
            <person name="Sakakibara H."/>
            <person name="Demura T."/>
            <person name="Yamaguchi S."/>
            <person name="Yoneyama K."/>
            <person name="Manabe R.I."/>
            <person name="Nelson D.C."/>
            <person name="Schulman A.H."/>
            <person name="Timko M.P."/>
            <person name="dePamphilis C.W."/>
            <person name="Choi D."/>
            <person name="Shirasu K."/>
        </authorList>
    </citation>
    <scope>NUCLEOTIDE SEQUENCE [LARGE SCALE GENOMIC DNA]</scope>
    <source>
        <strain evidence="15">cv. UVA1</strain>
    </source>
</reference>
<dbReference type="GO" id="GO:0016705">
    <property type="term" value="F:oxidoreductase activity, acting on paired donors, with incorporation or reduction of molecular oxygen"/>
    <property type="evidence" value="ECO:0007669"/>
    <property type="project" value="InterPro"/>
</dbReference>
<dbReference type="PRINTS" id="PR00463">
    <property type="entry name" value="EP450I"/>
</dbReference>
<comment type="subcellular location">
    <subcellularLocation>
        <location evidence="1">Membrane</location>
        <topology evidence="1">Single-pass membrane protein</topology>
    </subcellularLocation>
</comment>
<keyword evidence="5 11" id="KW-0479">Metal-binding</keyword>
<accession>A0A5A7QF29</accession>
<feature type="binding site" description="axial binding residue" evidence="11">
    <location>
        <position position="472"/>
    </location>
    <ligand>
        <name>heme</name>
        <dbReference type="ChEBI" id="CHEBI:30413"/>
    </ligand>
    <ligandPart>
        <name>Fe</name>
        <dbReference type="ChEBI" id="CHEBI:18248"/>
    </ligandPart>
</feature>
<proteinExistence type="inferred from homology"/>
<dbReference type="InterPro" id="IPR002401">
    <property type="entry name" value="Cyt_P450_E_grp-I"/>
</dbReference>
<evidence type="ECO:0000256" key="7">
    <source>
        <dbReference type="ARBA" id="ARBA00023002"/>
    </source>
</evidence>
<feature type="transmembrane region" description="Helical" evidence="13">
    <location>
        <begin position="6"/>
        <end position="26"/>
    </location>
</feature>
<protein>
    <submittedName>
        <fullName evidence="14">Cytochrome P450</fullName>
    </submittedName>
</protein>
<evidence type="ECO:0000256" key="8">
    <source>
        <dbReference type="ARBA" id="ARBA00023004"/>
    </source>
</evidence>
<dbReference type="OrthoDB" id="1470350at2759"/>
<evidence type="ECO:0000256" key="2">
    <source>
        <dbReference type="ARBA" id="ARBA00010617"/>
    </source>
</evidence>
<dbReference type="Gene3D" id="1.10.630.10">
    <property type="entry name" value="Cytochrome P450"/>
    <property type="match status" value="1"/>
</dbReference>
<organism evidence="14 15">
    <name type="scientific">Striga asiatica</name>
    <name type="common">Asiatic witchweed</name>
    <name type="synonym">Buchnera asiatica</name>
    <dbReference type="NCBI Taxonomy" id="4170"/>
    <lineage>
        <taxon>Eukaryota</taxon>
        <taxon>Viridiplantae</taxon>
        <taxon>Streptophyta</taxon>
        <taxon>Embryophyta</taxon>
        <taxon>Tracheophyta</taxon>
        <taxon>Spermatophyta</taxon>
        <taxon>Magnoliopsida</taxon>
        <taxon>eudicotyledons</taxon>
        <taxon>Gunneridae</taxon>
        <taxon>Pentapetalae</taxon>
        <taxon>asterids</taxon>
        <taxon>lamiids</taxon>
        <taxon>Lamiales</taxon>
        <taxon>Orobanchaceae</taxon>
        <taxon>Buchnereae</taxon>
        <taxon>Striga</taxon>
    </lineage>
</organism>
<dbReference type="InterPro" id="IPR050665">
    <property type="entry name" value="Cytochrome_P450_Monooxygen"/>
</dbReference>
<keyword evidence="8 11" id="KW-0408">Iron</keyword>
<dbReference type="AlphaFoldDB" id="A0A5A7QF29"/>
<evidence type="ECO:0000256" key="4">
    <source>
        <dbReference type="ARBA" id="ARBA00022692"/>
    </source>
</evidence>
<evidence type="ECO:0000256" key="1">
    <source>
        <dbReference type="ARBA" id="ARBA00004167"/>
    </source>
</evidence>
<dbReference type="PRINTS" id="PR00385">
    <property type="entry name" value="P450"/>
</dbReference>
<dbReference type="GO" id="GO:0004497">
    <property type="term" value="F:monooxygenase activity"/>
    <property type="evidence" value="ECO:0007669"/>
    <property type="project" value="UniProtKB-KW"/>
</dbReference>
<dbReference type="PANTHER" id="PTHR24282:SF273">
    <property type="entry name" value="CYTOCHROME P450 CYP72A219-LIKE"/>
    <property type="match status" value="1"/>
</dbReference>
<evidence type="ECO:0000256" key="13">
    <source>
        <dbReference type="SAM" id="Phobius"/>
    </source>
</evidence>
<evidence type="ECO:0000256" key="12">
    <source>
        <dbReference type="RuleBase" id="RU000461"/>
    </source>
</evidence>
<dbReference type="EMBL" id="BKCP01006660">
    <property type="protein sequence ID" value="GER43562.1"/>
    <property type="molecule type" value="Genomic_DNA"/>
</dbReference>
<sequence>MLKFVIVPVLSIVGVLAWQFINWAWVRPKRIERLFRKQGMKGTTYKPLLGDMKGVDELYKKAFSKPIDFGDDIVPRLMPNILDTVNKYGNFSFNWMGPRPRVYITEPSVFREIMVNYRKYKKPFKANNPIAKMLVSKGLADMEGDEWFKSRSQLNPAFHTTNLKPLVPKVQVCCENILNEWQKITSAGGGSNVIDVKEHLDIYTSSVLAQLMFNSPYTGQVKETSFKLVELKSLGRLAVDLLSLPGQKYFPTKKNIEAHKVNRFIEDSFTSMINERLEKMRRGERDTTSKNRDLLEIFMEDLYNDEQTKGGGNRRKMIDDIIGQCKIFFFGGFDTTSNTICWTMINLAVYKDWQNRAREEVMRVIGDKKEISPDDLSQLKVITMIMNEVLRLYPTIMEISRLIVDDSKIGEYMIPKDTLMTYPILLLNRSTELWGNDANEFKPERFADGVAMATKKYGLGQFMPFGSGPRICIGQNMSVIELKVFIALLVRKFSIDLSPSYKHGPKIDFTIQPQYGAPLILKEL</sequence>